<dbReference type="EMBL" id="JAWDGP010002420">
    <property type="protein sequence ID" value="KAK3783356.1"/>
    <property type="molecule type" value="Genomic_DNA"/>
</dbReference>
<reference evidence="1" key="1">
    <citation type="journal article" date="2023" name="G3 (Bethesda)">
        <title>A reference genome for the long-term kleptoplast-retaining sea slug Elysia crispata morphotype clarki.</title>
        <authorList>
            <person name="Eastman K.E."/>
            <person name="Pendleton A.L."/>
            <person name="Shaikh M.A."/>
            <person name="Suttiyut T."/>
            <person name="Ogas R."/>
            <person name="Tomko P."/>
            <person name="Gavelis G."/>
            <person name="Widhalm J.R."/>
            <person name="Wisecaver J.H."/>
        </authorList>
    </citation>
    <scope>NUCLEOTIDE SEQUENCE</scope>
    <source>
        <strain evidence="1">ECLA1</strain>
    </source>
</reference>
<dbReference type="Proteomes" id="UP001283361">
    <property type="component" value="Unassembled WGS sequence"/>
</dbReference>
<keyword evidence="2" id="KW-1185">Reference proteome</keyword>
<organism evidence="1 2">
    <name type="scientific">Elysia crispata</name>
    <name type="common">lettuce slug</name>
    <dbReference type="NCBI Taxonomy" id="231223"/>
    <lineage>
        <taxon>Eukaryota</taxon>
        <taxon>Metazoa</taxon>
        <taxon>Spiralia</taxon>
        <taxon>Lophotrochozoa</taxon>
        <taxon>Mollusca</taxon>
        <taxon>Gastropoda</taxon>
        <taxon>Heterobranchia</taxon>
        <taxon>Euthyneura</taxon>
        <taxon>Panpulmonata</taxon>
        <taxon>Sacoglossa</taxon>
        <taxon>Placobranchoidea</taxon>
        <taxon>Plakobranchidae</taxon>
        <taxon>Elysia</taxon>
    </lineage>
</organism>
<gene>
    <name evidence="1" type="ORF">RRG08_044361</name>
</gene>
<evidence type="ECO:0000313" key="2">
    <source>
        <dbReference type="Proteomes" id="UP001283361"/>
    </source>
</evidence>
<evidence type="ECO:0000313" key="1">
    <source>
        <dbReference type="EMBL" id="KAK3783356.1"/>
    </source>
</evidence>
<dbReference type="AlphaFoldDB" id="A0AAE1AAB1"/>
<comment type="caution">
    <text evidence="1">The sequence shown here is derived from an EMBL/GenBank/DDBJ whole genome shotgun (WGS) entry which is preliminary data.</text>
</comment>
<accession>A0AAE1AAB1</accession>
<protein>
    <submittedName>
        <fullName evidence="1">Uncharacterized protein</fullName>
    </submittedName>
</protein>
<name>A0AAE1AAB1_9GAST</name>
<proteinExistence type="predicted"/>
<sequence length="100" mass="11312">MYTVYIGGSPSAHTEHSYNITPALSRSIEFIRRLPPSTVSQNFFTQGSFALSRSLVVQVHFPGFFPPRRAALDSRNGGRPCTYLKDFAAEEEKLYYVFKS</sequence>